<evidence type="ECO:0000313" key="2">
    <source>
        <dbReference type="Proteomes" id="UP000298412"/>
    </source>
</evidence>
<sequence>MDVTLLYFTACPNWKVADERLNLLTSERPEIKVRHELVETPEQADRVGFLGSPSIHVDGVDVFAEPGSQAGLTCRRYPTPNGYEGAPTLEQLRTVLAGV</sequence>
<reference evidence="1 2" key="1">
    <citation type="submission" date="2019-03" db="EMBL/GenBank/DDBJ databases">
        <title>Genomics of glacier-inhabiting Cryobacterium strains.</title>
        <authorList>
            <person name="Liu Q."/>
            <person name="Xin Y.-H."/>
        </authorList>
    </citation>
    <scope>NUCLEOTIDE SEQUENCE [LARGE SCALE GENOMIC DNA]</scope>
    <source>
        <strain evidence="1 2">MDT1-3</strain>
    </source>
</reference>
<dbReference type="AlphaFoldDB" id="A0A4R8WX25"/>
<gene>
    <name evidence="1" type="ORF">E3O19_01595</name>
</gene>
<evidence type="ECO:0000313" key="1">
    <source>
        <dbReference type="EMBL" id="TFC20084.1"/>
    </source>
</evidence>
<proteinExistence type="predicted"/>
<accession>A0A4R8WX25</accession>
<dbReference type="EMBL" id="SOFP01000009">
    <property type="protein sequence ID" value="TFC20084.1"/>
    <property type="molecule type" value="Genomic_DNA"/>
</dbReference>
<protein>
    <submittedName>
        <fullName evidence="1">Thioredoxin family protein</fullName>
    </submittedName>
</protein>
<keyword evidence="2" id="KW-1185">Reference proteome</keyword>
<name>A0A4R8WX25_9MICO</name>
<dbReference type="Proteomes" id="UP000298412">
    <property type="component" value="Unassembled WGS sequence"/>
</dbReference>
<dbReference type="RefSeq" id="WP_134564866.1">
    <property type="nucleotide sequence ID" value="NZ_SOFP01000009.1"/>
</dbReference>
<dbReference type="OrthoDB" id="7185309at2"/>
<organism evidence="1 2">
    <name type="scientific">Cryobacterium algoritolerans</name>
    <dbReference type="NCBI Taxonomy" id="1259184"/>
    <lineage>
        <taxon>Bacteria</taxon>
        <taxon>Bacillati</taxon>
        <taxon>Actinomycetota</taxon>
        <taxon>Actinomycetes</taxon>
        <taxon>Micrococcales</taxon>
        <taxon>Microbacteriaceae</taxon>
        <taxon>Cryobacterium</taxon>
    </lineage>
</organism>
<comment type="caution">
    <text evidence="1">The sequence shown here is derived from an EMBL/GenBank/DDBJ whole genome shotgun (WGS) entry which is preliminary data.</text>
</comment>